<gene>
    <name evidence="1" type="ORF">RUM43_005138</name>
</gene>
<name>A0AAN8XM94_POLSC</name>
<organism evidence="1 2">
    <name type="scientific">Polyplax serrata</name>
    <name type="common">Common mouse louse</name>
    <dbReference type="NCBI Taxonomy" id="468196"/>
    <lineage>
        <taxon>Eukaryota</taxon>
        <taxon>Metazoa</taxon>
        <taxon>Ecdysozoa</taxon>
        <taxon>Arthropoda</taxon>
        <taxon>Hexapoda</taxon>
        <taxon>Insecta</taxon>
        <taxon>Pterygota</taxon>
        <taxon>Neoptera</taxon>
        <taxon>Paraneoptera</taxon>
        <taxon>Psocodea</taxon>
        <taxon>Troctomorpha</taxon>
        <taxon>Phthiraptera</taxon>
        <taxon>Anoplura</taxon>
        <taxon>Polyplacidae</taxon>
        <taxon>Polyplax</taxon>
    </lineage>
</organism>
<dbReference type="Proteomes" id="UP001372834">
    <property type="component" value="Unassembled WGS sequence"/>
</dbReference>
<evidence type="ECO:0000313" key="2">
    <source>
        <dbReference type="Proteomes" id="UP001372834"/>
    </source>
</evidence>
<sequence>MPTKVIPLFSPQKLQKACSQSKPQLTNLPFLIPLPTDRSNQMCSTDLKQSLIGPIPMEEYRTCPGTVATYYIRSGDSSGCVDLCICLWYRCERVTAQPLRVYIPLSLVTYDWMQGGDGRSRGQQAAVEGQASAMLGKEQLSHLLPVYVYPPVAPETESPRTLARALIPCLESLEPN</sequence>
<dbReference type="EMBL" id="JAWJWE010000002">
    <property type="protein sequence ID" value="KAK6643628.1"/>
    <property type="molecule type" value="Genomic_DNA"/>
</dbReference>
<accession>A0AAN8XM94</accession>
<reference evidence="1 2" key="1">
    <citation type="submission" date="2023-10" db="EMBL/GenBank/DDBJ databases">
        <title>Genomes of two closely related lineages of the louse Polyplax serrata with different host specificities.</title>
        <authorList>
            <person name="Martinu J."/>
            <person name="Tarabai H."/>
            <person name="Stefka J."/>
            <person name="Hypsa V."/>
        </authorList>
    </citation>
    <scope>NUCLEOTIDE SEQUENCE [LARGE SCALE GENOMIC DNA]</scope>
    <source>
        <strain evidence="1">HR10_N</strain>
    </source>
</reference>
<comment type="caution">
    <text evidence="1">The sequence shown here is derived from an EMBL/GenBank/DDBJ whole genome shotgun (WGS) entry which is preliminary data.</text>
</comment>
<protein>
    <submittedName>
        <fullName evidence="1">Uncharacterized protein</fullName>
    </submittedName>
</protein>
<proteinExistence type="predicted"/>
<dbReference type="AlphaFoldDB" id="A0AAN8XM94"/>
<evidence type="ECO:0000313" key="1">
    <source>
        <dbReference type="EMBL" id="KAK6643628.1"/>
    </source>
</evidence>